<comment type="caution">
    <text evidence="2">The sequence shown here is derived from an EMBL/GenBank/DDBJ whole genome shotgun (WGS) entry which is preliminary data.</text>
</comment>
<dbReference type="InterPro" id="IPR052709">
    <property type="entry name" value="Transposase-MT_Hybrid"/>
</dbReference>
<keyword evidence="3" id="KW-1185">Reference proteome</keyword>
<name>A0A8X7XJE5_POLSE</name>
<organism evidence="2 3">
    <name type="scientific">Polypterus senegalus</name>
    <name type="common">Senegal bichir</name>
    <dbReference type="NCBI Taxonomy" id="55291"/>
    <lineage>
        <taxon>Eukaryota</taxon>
        <taxon>Metazoa</taxon>
        <taxon>Chordata</taxon>
        <taxon>Craniata</taxon>
        <taxon>Vertebrata</taxon>
        <taxon>Euteleostomi</taxon>
        <taxon>Actinopterygii</taxon>
        <taxon>Polypteriformes</taxon>
        <taxon>Polypteridae</taxon>
        <taxon>Polypterus</taxon>
    </lineage>
</organism>
<dbReference type="PANTHER" id="PTHR46060">
    <property type="entry name" value="MARINER MOS1 TRANSPOSASE-LIKE PROTEIN"/>
    <property type="match status" value="1"/>
</dbReference>
<dbReference type="Pfam" id="PF17906">
    <property type="entry name" value="HTH_48"/>
    <property type="match status" value="1"/>
</dbReference>
<evidence type="ECO:0000313" key="2">
    <source>
        <dbReference type="EMBL" id="KAG2469266.1"/>
    </source>
</evidence>
<feature type="non-terminal residue" evidence="2">
    <location>
        <position position="147"/>
    </location>
</feature>
<gene>
    <name evidence="2" type="primary">Gvqw3</name>
    <name evidence="2" type="ORF">GTO96_0004269</name>
</gene>
<dbReference type="EMBL" id="JAATIS010000220">
    <property type="protein sequence ID" value="KAG2469266.1"/>
    <property type="molecule type" value="Genomic_DNA"/>
</dbReference>
<evidence type="ECO:0000313" key="3">
    <source>
        <dbReference type="Proteomes" id="UP000886611"/>
    </source>
</evidence>
<feature type="non-terminal residue" evidence="2">
    <location>
        <position position="1"/>
    </location>
</feature>
<accession>A0A8X7XJE5</accession>
<feature type="domain" description="Mos1 transposase HTH" evidence="1">
    <location>
        <begin position="70"/>
        <end position="116"/>
    </location>
</feature>
<dbReference type="PANTHER" id="PTHR46060:SF1">
    <property type="entry name" value="MARINER MOS1 TRANSPOSASE-LIKE PROTEIN"/>
    <property type="match status" value="1"/>
</dbReference>
<dbReference type="Proteomes" id="UP000886611">
    <property type="component" value="Unassembled WGS sequence"/>
</dbReference>
<dbReference type="InterPro" id="IPR041426">
    <property type="entry name" value="Mos1_HTH"/>
</dbReference>
<proteinExistence type="predicted"/>
<dbReference type="Gene3D" id="1.10.10.1450">
    <property type="match status" value="1"/>
</dbReference>
<reference evidence="2 3" key="1">
    <citation type="journal article" date="2021" name="Cell">
        <title>Tracing the genetic footprints of vertebrate landing in non-teleost ray-finned fishes.</title>
        <authorList>
            <person name="Bi X."/>
            <person name="Wang K."/>
            <person name="Yang L."/>
            <person name="Pan H."/>
            <person name="Jiang H."/>
            <person name="Wei Q."/>
            <person name="Fang M."/>
            <person name="Yu H."/>
            <person name="Zhu C."/>
            <person name="Cai Y."/>
            <person name="He Y."/>
            <person name="Gan X."/>
            <person name="Zeng H."/>
            <person name="Yu D."/>
            <person name="Zhu Y."/>
            <person name="Jiang H."/>
            <person name="Qiu Q."/>
            <person name="Yang H."/>
            <person name="Zhang Y.E."/>
            <person name="Wang W."/>
            <person name="Zhu M."/>
            <person name="He S."/>
            <person name="Zhang G."/>
        </authorList>
    </citation>
    <scope>NUCLEOTIDE SEQUENCE [LARGE SCALE GENOMIC DNA]</scope>
    <source>
        <strain evidence="2">Bchr_013</strain>
    </source>
</reference>
<evidence type="ECO:0000259" key="1">
    <source>
        <dbReference type="Pfam" id="PF17906"/>
    </source>
</evidence>
<dbReference type="AlphaFoldDB" id="A0A8X7XJE5"/>
<protein>
    <submittedName>
        <fullName evidence="2">GVQW3 protein</fullName>
    </submittedName>
</protein>
<sequence>MRVIQKKRLQVPWRVQGIFFFSKVGIPACRGGPNGQNKPGTASVSCEMSSQQASSSTSAEAVCSTYRQCKIRSVIKFLTLRHESAAEIHRQLVETYGPEVMSRQHVYKWVRSFKGGRTDTHDEERSWRLSLVSEELLQQVDENICDD</sequence>